<dbReference type="GO" id="GO:0008324">
    <property type="term" value="F:monoatomic cation transmembrane transporter activity"/>
    <property type="evidence" value="ECO:0007669"/>
    <property type="project" value="InterPro"/>
</dbReference>
<keyword evidence="6 7" id="KW-0472">Membrane</keyword>
<feature type="transmembrane region" description="Helical" evidence="7">
    <location>
        <begin position="28"/>
        <end position="45"/>
    </location>
</feature>
<dbReference type="InterPro" id="IPR006037">
    <property type="entry name" value="RCK_C"/>
</dbReference>
<evidence type="ECO:0000256" key="6">
    <source>
        <dbReference type="ARBA" id="ARBA00023136"/>
    </source>
</evidence>
<proteinExistence type="predicted"/>
<dbReference type="Pfam" id="PF02080">
    <property type="entry name" value="TrkA_C"/>
    <property type="match status" value="1"/>
</dbReference>
<comment type="caution">
    <text evidence="9">The sequence shown here is derived from an EMBL/GenBank/DDBJ whole genome shotgun (WGS) entry which is preliminary data.</text>
</comment>
<evidence type="ECO:0000256" key="4">
    <source>
        <dbReference type="ARBA" id="ARBA00022737"/>
    </source>
</evidence>
<evidence type="ECO:0000256" key="2">
    <source>
        <dbReference type="ARBA" id="ARBA00022448"/>
    </source>
</evidence>
<dbReference type="Proteomes" id="UP000611723">
    <property type="component" value="Unassembled WGS sequence"/>
</dbReference>
<evidence type="ECO:0000256" key="1">
    <source>
        <dbReference type="ARBA" id="ARBA00004141"/>
    </source>
</evidence>
<feature type="transmembrane region" description="Helical" evidence="7">
    <location>
        <begin position="173"/>
        <end position="195"/>
    </location>
</feature>
<feature type="transmembrane region" description="Helical" evidence="7">
    <location>
        <begin position="537"/>
        <end position="556"/>
    </location>
</feature>
<feature type="transmembrane region" description="Helical" evidence="7">
    <location>
        <begin position="6"/>
        <end position="21"/>
    </location>
</feature>
<keyword evidence="4" id="KW-0677">Repeat</keyword>
<dbReference type="GO" id="GO:0006813">
    <property type="term" value="P:potassium ion transport"/>
    <property type="evidence" value="ECO:0007669"/>
    <property type="project" value="InterPro"/>
</dbReference>
<evidence type="ECO:0000256" key="7">
    <source>
        <dbReference type="SAM" id="Phobius"/>
    </source>
</evidence>
<evidence type="ECO:0000313" key="9">
    <source>
        <dbReference type="EMBL" id="MBK6264132.1"/>
    </source>
</evidence>
<reference evidence="9" key="1">
    <citation type="submission" date="2021-01" db="EMBL/GenBank/DDBJ databases">
        <title>Marivirga aurantiaca sp. nov., isolated from intertidal surface sediments.</title>
        <authorList>
            <person name="Zhang M."/>
        </authorList>
    </citation>
    <scope>NUCLEOTIDE SEQUENCE</scope>
    <source>
        <strain evidence="9">S37H4</strain>
    </source>
</reference>
<evidence type="ECO:0000256" key="5">
    <source>
        <dbReference type="ARBA" id="ARBA00022989"/>
    </source>
</evidence>
<dbReference type="InterPro" id="IPR051679">
    <property type="entry name" value="DASS-Related_Transporters"/>
</dbReference>
<dbReference type="InterPro" id="IPR004680">
    <property type="entry name" value="Cit_transptr-like_dom"/>
</dbReference>
<name>A0A935C739_9BACT</name>
<feature type="transmembrane region" description="Helical" evidence="7">
    <location>
        <begin position="576"/>
        <end position="596"/>
    </location>
</feature>
<dbReference type="EMBL" id="JAEQBW010000001">
    <property type="protein sequence ID" value="MBK6264132.1"/>
    <property type="molecule type" value="Genomic_DNA"/>
</dbReference>
<accession>A0A935C739</accession>
<gene>
    <name evidence="9" type="ORF">JKA74_03705</name>
</gene>
<feature type="domain" description="RCK C-terminal" evidence="8">
    <location>
        <begin position="208"/>
        <end position="294"/>
    </location>
</feature>
<comment type="subcellular location">
    <subcellularLocation>
        <location evidence="1">Membrane</location>
        <topology evidence="1">Multi-pass membrane protein</topology>
    </subcellularLocation>
</comment>
<dbReference type="GO" id="GO:0005886">
    <property type="term" value="C:plasma membrane"/>
    <property type="evidence" value="ECO:0007669"/>
    <property type="project" value="TreeGrafter"/>
</dbReference>
<dbReference type="PANTHER" id="PTHR43652">
    <property type="entry name" value="BASIC AMINO ACID ANTIPORTER YFCC-RELATED"/>
    <property type="match status" value="1"/>
</dbReference>
<feature type="transmembrane region" description="Helical" evidence="7">
    <location>
        <begin position="140"/>
        <end position="161"/>
    </location>
</feature>
<keyword evidence="3 7" id="KW-0812">Transmembrane</keyword>
<feature type="transmembrane region" description="Helical" evidence="7">
    <location>
        <begin position="57"/>
        <end position="79"/>
    </location>
</feature>
<keyword evidence="5 7" id="KW-1133">Transmembrane helix</keyword>
<dbReference type="PROSITE" id="PS51202">
    <property type="entry name" value="RCK_C"/>
    <property type="match status" value="2"/>
</dbReference>
<dbReference type="AlphaFoldDB" id="A0A935C739"/>
<dbReference type="RefSeq" id="WP_201429806.1">
    <property type="nucleotide sequence ID" value="NZ_JAEQBW010000001.1"/>
</dbReference>
<keyword evidence="2" id="KW-0813">Transport</keyword>
<evidence type="ECO:0000313" key="10">
    <source>
        <dbReference type="Proteomes" id="UP000611723"/>
    </source>
</evidence>
<organism evidence="9 10">
    <name type="scientific">Marivirga aurantiaca</name>
    <dbReference type="NCBI Taxonomy" id="2802615"/>
    <lineage>
        <taxon>Bacteria</taxon>
        <taxon>Pseudomonadati</taxon>
        <taxon>Bacteroidota</taxon>
        <taxon>Cytophagia</taxon>
        <taxon>Cytophagales</taxon>
        <taxon>Marivirgaceae</taxon>
        <taxon>Marivirga</taxon>
    </lineage>
</organism>
<feature type="transmembrane region" description="Helical" evidence="7">
    <location>
        <begin position="490"/>
        <end position="508"/>
    </location>
</feature>
<feature type="transmembrane region" description="Helical" evidence="7">
    <location>
        <begin position="451"/>
        <end position="470"/>
    </location>
</feature>
<evidence type="ECO:0000256" key="3">
    <source>
        <dbReference type="ARBA" id="ARBA00022692"/>
    </source>
</evidence>
<dbReference type="Gene3D" id="3.30.70.1450">
    <property type="entry name" value="Regulator of K+ conductance, C-terminal domain"/>
    <property type="match status" value="2"/>
</dbReference>
<keyword evidence="10" id="KW-1185">Reference proteome</keyword>
<sequence length="598" mass="65391">MDYQMIVTILIIIGAMVLFATEALRIDVVAVIIIVLLVITGILSAEQSFKGFSNSATLTVAAMFVLSGALIKTGVIGLIAPQITKLFEKSYSAVILGISVSIGFFSAFINNTPVVATFIPIISNAAEKVKAAPNKFLIPLSYAAIFGGACTLIGTSTNLLVAGIARDSGIESLRLFTITPIALLCATAGILYLLLLGKKLLPKEDTMKPLKDETEINAFLTEVEIKGLPNEKEDSISLKELFRKKDITVEVQQIKRGNKIIENPGMDIRLEAGDVLLIKGAIEKVKKLVADEHLEILKSIKDKYFPEEETKIVEIIVMPGAPMLEKKLKNINFLQRYQSNVLAIRHRGKRQFKNLTEQRLKVGDVLLLQTNERGYELLKESENSSYAPFMLMKESELVKSNKKDLVIVGSLLLAVIVTATFNILPIVVAAWTAVVVLTLLKKISMEEVYRFIDWQVIFLLAGSLSLGEAMTQSGVSTLIANNLFTLTEGTYGPFIIVAMVYLITSILTEVMSNNAAVALLAPIAIALSHSMNIDPTALLVAVMMAGSASFMTPIGYQTNTMVYSAGNYEFKDFLKVGAPLNLIFWIIASIFIPILYPL</sequence>
<evidence type="ECO:0000259" key="8">
    <source>
        <dbReference type="PROSITE" id="PS51202"/>
    </source>
</evidence>
<protein>
    <submittedName>
        <fullName evidence="9">Anion permease</fullName>
    </submittedName>
</protein>
<dbReference type="PANTHER" id="PTHR43652:SF2">
    <property type="entry name" value="BASIC AMINO ACID ANTIPORTER YFCC-RELATED"/>
    <property type="match status" value="1"/>
</dbReference>
<dbReference type="Pfam" id="PF03600">
    <property type="entry name" value="CitMHS"/>
    <property type="match status" value="1"/>
</dbReference>
<feature type="domain" description="RCK C-terminal" evidence="8">
    <location>
        <begin position="300"/>
        <end position="384"/>
    </location>
</feature>
<dbReference type="SUPFAM" id="SSF116726">
    <property type="entry name" value="TrkA C-terminal domain-like"/>
    <property type="match status" value="2"/>
</dbReference>
<feature type="transmembrane region" description="Helical" evidence="7">
    <location>
        <begin position="406"/>
        <end position="439"/>
    </location>
</feature>
<dbReference type="InterPro" id="IPR036721">
    <property type="entry name" value="RCK_C_sf"/>
</dbReference>